<evidence type="ECO:0000256" key="1">
    <source>
        <dbReference type="SAM" id="MobiDB-lite"/>
    </source>
</evidence>
<dbReference type="FunFam" id="2.80.10.50:FF:000067">
    <property type="entry name" value="BnaC05g19630D protein"/>
    <property type="match status" value="2"/>
</dbReference>
<dbReference type="InterPro" id="IPR054726">
    <property type="entry name" value="Ubiq_DUF569-assoc"/>
</dbReference>
<dbReference type="CDD" id="cd23340">
    <property type="entry name" value="beta-trefoil_FSCN_ACP-like"/>
    <property type="match status" value="2"/>
</dbReference>
<keyword evidence="5" id="KW-1185">Reference proteome</keyword>
<dbReference type="SUPFAM" id="SSF50405">
    <property type="entry name" value="Actin-crosslinking proteins"/>
    <property type="match status" value="2"/>
</dbReference>
<dbReference type="PANTHER" id="PTHR31205">
    <property type="entry name" value="ACTIN CROSS-LINKING PROTEIN (DUF569)"/>
    <property type="match status" value="1"/>
</dbReference>
<sequence>MEVFAKSKAVKLRSHLDKYLVADDDQERVRQSRNGASSGKKATWIVELVENKGNVIRLRSCYGKYLTASNIPFLLGMTGNKVVQAVPEEKNMDWIFQWEPIRDGFQIKLKSWCGKFLRANGGTPPWRNSLTHDEPHTGSTKNWILWDVESVELPETGSFLEYLSSVSSFSSVSDDVLDVLSDGALGSAPGSPLSAVSPIKRSRFSLLSPNKTVPKSKSNGIQGGMEVFHNAKAVRLRSHHDKFLIAEEDEESVTQDRNGSSKSAKWTVESVPGSQNIIRLKSCYGKYLTASNQPFLLGMTGRKVIQSVPGRLDSSVEWEPVREANQVKLKTRYGHFLRANGGLPPWRNSVTHDIPHRTATQDWILWDVDVVEIQVHSPSPSPTGQQQAPPPPSISHSDSLNSYSSSPSSVPINSGKFSRQESNDSYVGSPPKSEGRTIYYHMADETGEVDDDSLQGFAMTFKGNGVDELTQKLREELGIHDIVVCTRSPLNGKLYPLRLQLPPNNSDMHVIVVPQSSKGRSWNAVHLWVPGTSIVYQVYKLLVLHQQFTHDRVLGLHSQKAFKIVEKLIEQN</sequence>
<protein>
    <recommendedName>
        <fullName evidence="6">DUF569 domain-containing protein</fullName>
    </recommendedName>
</protein>
<dbReference type="PANTHER" id="PTHR31205:SF69">
    <property type="entry name" value="ACTIN CROSS-LINKING PROTEIN (DUF569)"/>
    <property type="match status" value="1"/>
</dbReference>
<dbReference type="Proteomes" id="UP001428341">
    <property type="component" value="Unassembled WGS sequence"/>
</dbReference>
<dbReference type="AlphaFoldDB" id="A0AAP0QHB0"/>
<dbReference type="InterPro" id="IPR007679">
    <property type="entry name" value="DUF569"/>
</dbReference>
<feature type="compositionally biased region" description="Low complexity" evidence="1">
    <location>
        <begin position="394"/>
        <end position="414"/>
    </location>
</feature>
<dbReference type="EMBL" id="JBCGBO010000007">
    <property type="protein sequence ID" value="KAK9189034.1"/>
    <property type="molecule type" value="Genomic_DNA"/>
</dbReference>
<evidence type="ECO:0008006" key="6">
    <source>
        <dbReference type="Google" id="ProtNLM"/>
    </source>
</evidence>
<gene>
    <name evidence="4" type="ORF">WN944_020439</name>
</gene>
<reference evidence="4 5" key="1">
    <citation type="submission" date="2024-05" db="EMBL/GenBank/DDBJ databases">
        <title>Haplotype-resolved chromosome-level genome assembly of Huyou (Citrus changshanensis).</title>
        <authorList>
            <person name="Miao C."/>
            <person name="Chen W."/>
            <person name="Wu Y."/>
            <person name="Wang L."/>
            <person name="Zhao S."/>
            <person name="Grierson D."/>
            <person name="Xu C."/>
            <person name="Chen K."/>
        </authorList>
    </citation>
    <scope>NUCLEOTIDE SEQUENCE [LARGE SCALE GENOMIC DNA]</scope>
    <source>
        <strain evidence="4">01-14</strain>
        <tissue evidence="4">Leaf</tissue>
    </source>
</reference>
<organism evidence="4 5">
    <name type="scientific">Citrus x changshan-huyou</name>
    <dbReference type="NCBI Taxonomy" id="2935761"/>
    <lineage>
        <taxon>Eukaryota</taxon>
        <taxon>Viridiplantae</taxon>
        <taxon>Streptophyta</taxon>
        <taxon>Embryophyta</taxon>
        <taxon>Tracheophyta</taxon>
        <taxon>Spermatophyta</taxon>
        <taxon>Magnoliopsida</taxon>
        <taxon>eudicotyledons</taxon>
        <taxon>Gunneridae</taxon>
        <taxon>Pentapetalae</taxon>
        <taxon>rosids</taxon>
        <taxon>malvids</taxon>
        <taxon>Sapindales</taxon>
        <taxon>Rutaceae</taxon>
        <taxon>Aurantioideae</taxon>
        <taxon>Citrus</taxon>
    </lineage>
</organism>
<evidence type="ECO:0000259" key="2">
    <source>
        <dbReference type="Pfam" id="PF04601"/>
    </source>
</evidence>
<evidence type="ECO:0000313" key="4">
    <source>
        <dbReference type="EMBL" id="KAK9189034.1"/>
    </source>
</evidence>
<evidence type="ECO:0000259" key="3">
    <source>
        <dbReference type="Pfam" id="PF22932"/>
    </source>
</evidence>
<feature type="compositionally biased region" description="Polar residues" evidence="1">
    <location>
        <begin position="376"/>
        <end position="387"/>
    </location>
</feature>
<dbReference type="Pfam" id="PF04601">
    <property type="entry name" value="DUF569"/>
    <property type="match status" value="2"/>
</dbReference>
<dbReference type="InterPro" id="IPR008999">
    <property type="entry name" value="Actin-crosslinking"/>
</dbReference>
<name>A0AAP0QHB0_9ROSI</name>
<proteinExistence type="predicted"/>
<evidence type="ECO:0000313" key="5">
    <source>
        <dbReference type="Proteomes" id="UP001428341"/>
    </source>
</evidence>
<dbReference type="Gene3D" id="2.80.10.50">
    <property type="match status" value="2"/>
</dbReference>
<comment type="caution">
    <text evidence="4">The sequence shown here is derived from an EMBL/GenBank/DDBJ whole genome shotgun (WGS) entry which is preliminary data.</text>
</comment>
<feature type="region of interest" description="Disordered" evidence="1">
    <location>
        <begin position="375"/>
        <end position="435"/>
    </location>
</feature>
<feature type="domain" description="DUF569" evidence="2">
    <location>
        <begin position="225"/>
        <end position="366"/>
    </location>
</feature>
<feature type="domain" description="DUF569" evidence="2">
    <location>
        <begin position="1"/>
        <end position="146"/>
    </location>
</feature>
<accession>A0AAP0QHB0</accession>
<feature type="domain" description="DUF569" evidence="3">
    <location>
        <begin position="435"/>
        <end position="513"/>
    </location>
</feature>
<dbReference type="Pfam" id="PF22932">
    <property type="entry name" value="Ubiq_DUF_assoc"/>
    <property type="match status" value="1"/>
</dbReference>